<dbReference type="OrthoDB" id="340227at2759"/>
<reference evidence="2" key="1">
    <citation type="journal article" date="2014" name="Genome Announc.">
        <title>Draft genome sequence of Colletotrichum sublineola, a destructive pathogen of cultivated sorghum.</title>
        <authorList>
            <person name="Baroncelli R."/>
            <person name="Sanz-Martin J.M."/>
            <person name="Rech G.E."/>
            <person name="Sukno S.A."/>
            <person name="Thon M.R."/>
        </authorList>
    </citation>
    <scope>NUCLEOTIDE SEQUENCE [LARGE SCALE GENOMIC DNA]</scope>
    <source>
        <strain evidence="2">TX430BB</strain>
    </source>
</reference>
<dbReference type="Proteomes" id="UP000027238">
    <property type="component" value="Unassembled WGS sequence"/>
</dbReference>
<evidence type="ECO:0000313" key="2">
    <source>
        <dbReference type="Proteomes" id="UP000027238"/>
    </source>
</evidence>
<comment type="caution">
    <text evidence="1">The sequence shown here is derived from an EMBL/GenBank/DDBJ whole genome shotgun (WGS) entry which is preliminary data.</text>
</comment>
<proteinExistence type="predicted"/>
<accession>A0A066XX41</accession>
<dbReference type="STRING" id="1173701.A0A066XX41"/>
<name>A0A066XX41_COLSU</name>
<sequence length="133" mass="15327">MSSPSQRAQLVMRVRGENSVTECRVDNIPYPEFRIRALSKWRDASAGDIPGDMISLYRFWSHFLARHFDLEMFEEFRAYAVADATGERVNIVGLENLIAYYEAVIQGDEDILLDNIEFLYEEAKELVSKAQIS</sequence>
<dbReference type="HOGENOM" id="CLU_155999_0_0_1"/>
<evidence type="ECO:0000313" key="1">
    <source>
        <dbReference type="EMBL" id="KDN72239.1"/>
    </source>
</evidence>
<dbReference type="GO" id="GO:0000339">
    <property type="term" value="F:RNA cap binding"/>
    <property type="evidence" value="ECO:0007669"/>
    <property type="project" value="InterPro"/>
</dbReference>
<gene>
    <name evidence="1" type="ORF">CSUB01_08756</name>
</gene>
<keyword evidence="2" id="KW-1185">Reference proteome</keyword>
<dbReference type="Pfam" id="PF21071">
    <property type="entry name" value="LARP1_HEAT"/>
    <property type="match status" value="1"/>
</dbReference>
<dbReference type="eggNOG" id="ENOG502T4QR">
    <property type="taxonomic scope" value="Eukaryota"/>
</dbReference>
<dbReference type="InterPro" id="IPR006607">
    <property type="entry name" value="DM15"/>
</dbReference>
<dbReference type="GO" id="GO:0048255">
    <property type="term" value="P:mRNA stabilization"/>
    <property type="evidence" value="ECO:0007669"/>
    <property type="project" value="InterPro"/>
</dbReference>
<dbReference type="AlphaFoldDB" id="A0A066XX41"/>
<organism evidence="1 2">
    <name type="scientific">Colletotrichum sublineola</name>
    <name type="common">Sorghum anthracnose fungus</name>
    <dbReference type="NCBI Taxonomy" id="1173701"/>
    <lineage>
        <taxon>Eukaryota</taxon>
        <taxon>Fungi</taxon>
        <taxon>Dikarya</taxon>
        <taxon>Ascomycota</taxon>
        <taxon>Pezizomycotina</taxon>
        <taxon>Sordariomycetes</taxon>
        <taxon>Hypocreomycetidae</taxon>
        <taxon>Glomerellales</taxon>
        <taxon>Glomerellaceae</taxon>
        <taxon>Colletotrichum</taxon>
        <taxon>Colletotrichum graminicola species complex</taxon>
    </lineage>
</organism>
<protein>
    <submittedName>
        <fullName evidence="1">Uncharacterized protein</fullName>
    </submittedName>
</protein>
<dbReference type="EMBL" id="JMSE01000014">
    <property type="protein sequence ID" value="KDN72239.1"/>
    <property type="molecule type" value="Genomic_DNA"/>
</dbReference>